<comment type="caution">
    <text evidence="8">The sequence shown here is derived from an EMBL/GenBank/DDBJ whole genome shotgun (WGS) entry which is preliminary data.</text>
</comment>
<comment type="catalytic activity">
    <reaction evidence="1 5">
        <text>[protein]-peptidylproline (omega=180) = [protein]-peptidylproline (omega=0)</text>
        <dbReference type="Rhea" id="RHEA:16237"/>
        <dbReference type="Rhea" id="RHEA-COMP:10747"/>
        <dbReference type="Rhea" id="RHEA-COMP:10748"/>
        <dbReference type="ChEBI" id="CHEBI:83833"/>
        <dbReference type="ChEBI" id="CHEBI:83834"/>
        <dbReference type="EC" id="5.2.1.8"/>
    </reaction>
</comment>
<sequence>MLQALLLQQMITFSNYSPSATLWNGCLLGWSAISVGPASGVHCAAILTPGSFLSSSSACPAICAGPARGVHRPVKRRPPVSFLWTGSHYSYNQALQPMDAGFVHMPYCQLTSEFVNAHTSKFVTSRLLTGNTLKVKFGRAVSCCQLQYLLGSNARGRQRKRRRRVAINCRSSSMMQAVIQGADMTSRGGVTTMQKLRLDGSVAERQVRKDGLSLHGSLATSCCGKLNMCDLDVDVNRRQFPLFSWLRPLRVLRSQVCGREAAGSQITHDRANQERCWTVLVNHQTTSCEVGTQPEDGGPEAAHPDNGHHHHLDDDKSRMPFYTQHLHKQQQQEQQLGTVIAFSQAGMDPVTAYVEETRNVAMSGNCRGQEVIAGICQGLQRRHAIASLIGVAMGLASSGTTSASQTARSEVPKVFTNIEEAKEAGEKRREEKDRELGPIVTLPSGVKYRERRKGTGEEITLGSICSVYYTIYKLNGYYVDSLGYGNEGKDDVGETFTFQYGAAKLAKGARLGMAGMKVGGKRRILVAPDLGWVDDNVQPPPTTFSALRRISNLRRQPLIFEVELLCKASQCMQRCRAEERSAMSWGEEGGGGGGARGDSEGKGGGGEQGEGTTQCSSRI</sequence>
<dbReference type="OrthoDB" id="1902587at2759"/>
<evidence type="ECO:0000256" key="1">
    <source>
        <dbReference type="ARBA" id="ARBA00000971"/>
    </source>
</evidence>
<dbReference type="PANTHER" id="PTHR43811">
    <property type="entry name" value="FKBP-TYPE PEPTIDYL-PROLYL CIS-TRANS ISOMERASE FKPA"/>
    <property type="match status" value="1"/>
</dbReference>
<evidence type="ECO:0000256" key="2">
    <source>
        <dbReference type="ARBA" id="ARBA00013194"/>
    </source>
</evidence>
<evidence type="ECO:0000256" key="3">
    <source>
        <dbReference type="ARBA" id="ARBA00023110"/>
    </source>
</evidence>
<name>A0A388JXY7_CHABU</name>
<dbReference type="GO" id="GO:0003755">
    <property type="term" value="F:peptidyl-prolyl cis-trans isomerase activity"/>
    <property type="evidence" value="ECO:0007669"/>
    <property type="project" value="UniProtKB-KW"/>
</dbReference>
<feature type="compositionally biased region" description="Basic and acidic residues" evidence="6">
    <location>
        <begin position="302"/>
        <end position="316"/>
    </location>
</feature>
<keyword evidence="4 5" id="KW-0413">Isomerase</keyword>
<dbReference type="EMBL" id="BFEA01000031">
    <property type="protein sequence ID" value="GBG62684.1"/>
    <property type="molecule type" value="Genomic_DNA"/>
</dbReference>
<keyword evidence="3 5" id="KW-0697">Rotamase</keyword>
<reference evidence="8 9" key="1">
    <citation type="journal article" date="2018" name="Cell">
        <title>The Chara Genome: Secondary Complexity and Implications for Plant Terrestrialization.</title>
        <authorList>
            <person name="Nishiyama T."/>
            <person name="Sakayama H."/>
            <person name="Vries J.D."/>
            <person name="Buschmann H."/>
            <person name="Saint-Marcoux D."/>
            <person name="Ullrich K.K."/>
            <person name="Haas F.B."/>
            <person name="Vanderstraeten L."/>
            <person name="Becker D."/>
            <person name="Lang D."/>
            <person name="Vosolsobe S."/>
            <person name="Rombauts S."/>
            <person name="Wilhelmsson P.K.I."/>
            <person name="Janitza P."/>
            <person name="Kern R."/>
            <person name="Heyl A."/>
            <person name="Rumpler F."/>
            <person name="Villalobos L.I.A.C."/>
            <person name="Clay J.M."/>
            <person name="Skokan R."/>
            <person name="Toyoda A."/>
            <person name="Suzuki Y."/>
            <person name="Kagoshima H."/>
            <person name="Schijlen E."/>
            <person name="Tajeshwar N."/>
            <person name="Catarino B."/>
            <person name="Hetherington A.J."/>
            <person name="Saltykova A."/>
            <person name="Bonnot C."/>
            <person name="Breuninger H."/>
            <person name="Symeonidi A."/>
            <person name="Radhakrishnan G.V."/>
            <person name="Van Nieuwerburgh F."/>
            <person name="Deforce D."/>
            <person name="Chang C."/>
            <person name="Karol K.G."/>
            <person name="Hedrich R."/>
            <person name="Ulvskov P."/>
            <person name="Glockner G."/>
            <person name="Delwiche C.F."/>
            <person name="Petrasek J."/>
            <person name="Van de Peer Y."/>
            <person name="Friml J."/>
            <person name="Beilby M."/>
            <person name="Dolan L."/>
            <person name="Kohara Y."/>
            <person name="Sugano S."/>
            <person name="Fujiyama A."/>
            <person name="Delaux P.-M."/>
            <person name="Quint M."/>
            <person name="TheiBen G."/>
            <person name="Hagemann M."/>
            <person name="Harholt J."/>
            <person name="Dunand C."/>
            <person name="Zachgo S."/>
            <person name="Langdale J."/>
            <person name="Maumus F."/>
            <person name="Straeten D.V.D."/>
            <person name="Gould S.B."/>
            <person name="Rensing S.A."/>
        </authorList>
    </citation>
    <scope>NUCLEOTIDE SEQUENCE [LARGE SCALE GENOMIC DNA]</scope>
    <source>
        <strain evidence="8 9">S276</strain>
    </source>
</reference>
<dbReference type="SUPFAM" id="SSF54534">
    <property type="entry name" value="FKBP-like"/>
    <property type="match status" value="1"/>
</dbReference>
<dbReference type="AlphaFoldDB" id="A0A388JXY7"/>
<evidence type="ECO:0000313" key="8">
    <source>
        <dbReference type="EMBL" id="GBG62684.1"/>
    </source>
</evidence>
<dbReference type="EC" id="5.2.1.8" evidence="2 5"/>
<dbReference type="InterPro" id="IPR001179">
    <property type="entry name" value="PPIase_FKBP_dom"/>
</dbReference>
<proteinExistence type="predicted"/>
<feature type="region of interest" description="Disordered" evidence="6">
    <location>
        <begin position="581"/>
        <end position="619"/>
    </location>
</feature>
<dbReference type="Gene3D" id="3.10.50.40">
    <property type="match status" value="1"/>
</dbReference>
<feature type="region of interest" description="Disordered" evidence="6">
    <location>
        <begin position="289"/>
        <end position="316"/>
    </location>
</feature>
<feature type="domain" description="PPIase FKBP-type" evidence="7">
    <location>
        <begin position="462"/>
        <end position="568"/>
    </location>
</feature>
<evidence type="ECO:0000256" key="5">
    <source>
        <dbReference type="PROSITE-ProRule" id="PRU00277"/>
    </source>
</evidence>
<evidence type="ECO:0000256" key="6">
    <source>
        <dbReference type="SAM" id="MobiDB-lite"/>
    </source>
</evidence>
<accession>A0A388JXY7</accession>
<gene>
    <name evidence="8" type="ORF">CBR_g31701</name>
</gene>
<keyword evidence="9" id="KW-1185">Reference proteome</keyword>
<protein>
    <recommendedName>
        <fullName evidence="2 5">peptidylprolyl isomerase</fullName>
        <ecNumber evidence="2 5">5.2.1.8</ecNumber>
    </recommendedName>
</protein>
<evidence type="ECO:0000256" key="4">
    <source>
        <dbReference type="ARBA" id="ARBA00023235"/>
    </source>
</evidence>
<dbReference type="PANTHER" id="PTHR43811:SF26">
    <property type="entry name" value="PEPTIDYL-PROLYL CIS-TRANS ISOMERASE FKBP16-1, CHLOROPLASTIC"/>
    <property type="match status" value="1"/>
</dbReference>
<dbReference type="Gramene" id="GBG62684">
    <property type="protein sequence ID" value="GBG62684"/>
    <property type="gene ID" value="CBR_g31701"/>
</dbReference>
<dbReference type="Proteomes" id="UP000265515">
    <property type="component" value="Unassembled WGS sequence"/>
</dbReference>
<evidence type="ECO:0000313" key="9">
    <source>
        <dbReference type="Proteomes" id="UP000265515"/>
    </source>
</evidence>
<dbReference type="STRING" id="69332.A0A388JXY7"/>
<dbReference type="InterPro" id="IPR046357">
    <property type="entry name" value="PPIase_dom_sf"/>
</dbReference>
<feature type="compositionally biased region" description="Gly residues" evidence="6">
    <location>
        <begin position="587"/>
        <end position="609"/>
    </location>
</feature>
<organism evidence="8 9">
    <name type="scientific">Chara braunii</name>
    <name type="common">Braun's stonewort</name>
    <dbReference type="NCBI Taxonomy" id="69332"/>
    <lineage>
        <taxon>Eukaryota</taxon>
        <taxon>Viridiplantae</taxon>
        <taxon>Streptophyta</taxon>
        <taxon>Charophyceae</taxon>
        <taxon>Charales</taxon>
        <taxon>Characeae</taxon>
        <taxon>Chara</taxon>
    </lineage>
</organism>
<dbReference type="PROSITE" id="PS50059">
    <property type="entry name" value="FKBP_PPIASE"/>
    <property type="match status" value="1"/>
</dbReference>
<dbReference type="Pfam" id="PF00254">
    <property type="entry name" value="FKBP_C"/>
    <property type="match status" value="1"/>
</dbReference>
<evidence type="ECO:0000259" key="7">
    <source>
        <dbReference type="PROSITE" id="PS50059"/>
    </source>
</evidence>